<evidence type="ECO:0000313" key="2">
    <source>
        <dbReference type="Proteomes" id="UP000032304"/>
    </source>
</evidence>
<gene>
    <name evidence="1" type="ORF">B456_004G111600</name>
</gene>
<sequence>MASDLSSDCSVFCGVSCSSPIHRRDLVFIINPGGANGRTGKEWKKLLPYLQSCLGSDCNISESLTSGPSHAIDITSEAIREGERVCSAWDGEVIAILMQRHVMVDGKGAHGFMRTHKWRDSIGAFINVEASRTGGPGSWPSSVYAQLAIYPMAHSAAQMGVGEYDQRENIRYGDSQPSSGFLGTQHVAQPSMTRTFKPTC</sequence>
<dbReference type="EMBL" id="CM001743">
    <property type="protein sequence ID" value="KJB23724.1"/>
    <property type="molecule type" value="Genomic_DNA"/>
</dbReference>
<dbReference type="EMBL" id="CM001743">
    <property type="protein sequence ID" value="KJB23723.1"/>
    <property type="molecule type" value="Genomic_DNA"/>
</dbReference>
<dbReference type="eggNOG" id="KOG1116">
    <property type="taxonomic scope" value="Eukaryota"/>
</dbReference>
<dbReference type="GO" id="GO:0006629">
    <property type="term" value="P:lipid metabolic process"/>
    <property type="evidence" value="ECO:0007669"/>
    <property type="project" value="UniProtKB-ARBA"/>
</dbReference>
<dbReference type="Proteomes" id="UP000032304">
    <property type="component" value="Chromosome 4"/>
</dbReference>
<dbReference type="PANTHER" id="PTHR12358:SF54">
    <property type="entry name" value="SPHINGOSINE KINASE RELATED PROTEIN"/>
    <property type="match status" value="1"/>
</dbReference>
<dbReference type="InterPro" id="IPR017438">
    <property type="entry name" value="ATP-NAD_kinase_N"/>
</dbReference>
<dbReference type="Gramene" id="KJB23723">
    <property type="protein sequence ID" value="KJB23723"/>
    <property type="gene ID" value="B456_004G111600"/>
</dbReference>
<evidence type="ECO:0008006" key="3">
    <source>
        <dbReference type="Google" id="ProtNLM"/>
    </source>
</evidence>
<evidence type="ECO:0000313" key="1">
    <source>
        <dbReference type="EMBL" id="KJB23724.1"/>
    </source>
</evidence>
<protein>
    <recommendedName>
        <fullName evidence="3">DAGKc domain-containing protein</fullName>
    </recommendedName>
</protein>
<dbReference type="InterPro" id="IPR050187">
    <property type="entry name" value="Lipid_Phosphate_FormReg"/>
</dbReference>
<name>A0A0D2QVS1_GOSRA</name>
<organism evidence="1 2">
    <name type="scientific">Gossypium raimondii</name>
    <name type="common">Peruvian cotton</name>
    <name type="synonym">Gossypium klotzschianum subsp. raimondii</name>
    <dbReference type="NCBI Taxonomy" id="29730"/>
    <lineage>
        <taxon>Eukaryota</taxon>
        <taxon>Viridiplantae</taxon>
        <taxon>Streptophyta</taxon>
        <taxon>Embryophyta</taxon>
        <taxon>Tracheophyta</taxon>
        <taxon>Spermatophyta</taxon>
        <taxon>Magnoliopsida</taxon>
        <taxon>eudicotyledons</taxon>
        <taxon>Gunneridae</taxon>
        <taxon>Pentapetalae</taxon>
        <taxon>rosids</taxon>
        <taxon>malvids</taxon>
        <taxon>Malvales</taxon>
        <taxon>Malvaceae</taxon>
        <taxon>Malvoideae</taxon>
        <taxon>Gossypium</taxon>
    </lineage>
</organism>
<accession>A0A0D2QVS1</accession>
<dbReference type="Gene3D" id="3.40.50.10330">
    <property type="entry name" value="Probable inorganic polyphosphate/atp-NAD kinase, domain 1"/>
    <property type="match status" value="1"/>
</dbReference>
<keyword evidence="2" id="KW-1185">Reference proteome</keyword>
<proteinExistence type="predicted"/>
<dbReference type="PANTHER" id="PTHR12358">
    <property type="entry name" value="SPHINGOSINE KINASE"/>
    <property type="match status" value="1"/>
</dbReference>
<reference evidence="1 2" key="1">
    <citation type="journal article" date="2012" name="Nature">
        <title>Repeated polyploidization of Gossypium genomes and the evolution of spinnable cotton fibres.</title>
        <authorList>
            <person name="Paterson A.H."/>
            <person name="Wendel J.F."/>
            <person name="Gundlach H."/>
            <person name="Guo H."/>
            <person name="Jenkins J."/>
            <person name="Jin D."/>
            <person name="Llewellyn D."/>
            <person name="Showmaker K.C."/>
            <person name="Shu S."/>
            <person name="Udall J."/>
            <person name="Yoo M.J."/>
            <person name="Byers R."/>
            <person name="Chen W."/>
            <person name="Doron-Faigenboim A."/>
            <person name="Duke M.V."/>
            <person name="Gong L."/>
            <person name="Grimwood J."/>
            <person name="Grover C."/>
            <person name="Grupp K."/>
            <person name="Hu G."/>
            <person name="Lee T.H."/>
            <person name="Li J."/>
            <person name="Lin L."/>
            <person name="Liu T."/>
            <person name="Marler B.S."/>
            <person name="Page J.T."/>
            <person name="Roberts A.W."/>
            <person name="Romanel E."/>
            <person name="Sanders W.S."/>
            <person name="Szadkowski E."/>
            <person name="Tan X."/>
            <person name="Tang H."/>
            <person name="Xu C."/>
            <person name="Wang J."/>
            <person name="Wang Z."/>
            <person name="Zhang D."/>
            <person name="Zhang L."/>
            <person name="Ashrafi H."/>
            <person name="Bedon F."/>
            <person name="Bowers J.E."/>
            <person name="Brubaker C.L."/>
            <person name="Chee P.W."/>
            <person name="Das S."/>
            <person name="Gingle A.R."/>
            <person name="Haigler C.H."/>
            <person name="Harker D."/>
            <person name="Hoffmann L.V."/>
            <person name="Hovav R."/>
            <person name="Jones D.C."/>
            <person name="Lemke C."/>
            <person name="Mansoor S."/>
            <person name="ur Rahman M."/>
            <person name="Rainville L.N."/>
            <person name="Rambani A."/>
            <person name="Reddy U.K."/>
            <person name="Rong J.K."/>
            <person name="Saranga Y."/>
            <person name="Scheffler B.E."/>
            <person name="Scheffler J.A."/>
            <person name="Stelly D.M."/>
            <person name="Triplett B.A."/>
            <person name="Van Deynze A."/>
            <person name="Vaslin M.F."/>
            <person name="Waghmare V.N."/>
            <person name="Walford S.A."/>
            <person name="Wright R.J."/>
            <person name="Zaki E.A."/>
            <person name="Zhang T."/>
            <person name="Dennis E.S."/>
            <person name="Mayer K.F."/>
            <person name="Peterson D.G."/>
            <person name="Rokhsar D.S."/>
            <person name="Wang X."/>
            <person name="Schmutz J."/>
        </authorList>
    </citation>
    <scope>NUCLEOTIDE SEQUENCE [LARGE SCALE GENOMIC DNA]</scope>
</reference>
<dbReference type="Gramene" id="KJB23724">
    <property type="protein sequence ID" value="KJB23724"/>
    <property type="gene ID" value="B456_004G111600"/>
</dbReference>
<dbReference type="AlphaFoldDB" id="A0A0D2QVS1"/>
<dbReference type="STRING" id="29730.A0A0D2QVS1"/>